<gene>
    <name evidence="2" type="ORF">BJX68DRAFT_272818</name>
</gene>
<feature type="compositionally biased region" description="Polar residues" evidence="1">
    <location>
        <begin position="276"/>
        <end position="290"/>
    </location>
</feature>
<dbReference type="PROSITE" id="PS51257">
    <property type="entry name" value="PROKAR_LIPOPROTEIN"/>
    <property type="match status" value="1"/>
</dbReference>
<feature type="compositionally biased region" description="Polar residues" evidence="1">
    <location>
        <begin position="633"/>
        <end position="644"/>
    </location>
</feature>
<keyword evidence="3" id="KW-1185">Reference proteome</keyword>
<feature type="compositionally biased region" description="Low complexity" evidence="1">
    <location>
        <begin position="213"/>
        <end position="251"/>
    </location>
</feature>
<feature type="region of interest" description="Disordered" evidence="1">
    <location>
        <begin position="586"/>
        <end position="656"/>
    </location>
</feature>
<feature type="compositionally biased region" description="Acidic residues" evidence="1">
    <location>
        <begin position="610"/>
        <end position="632"/>
    </location>
</feature>
<dbReference type="Proteomes" id="UP001610444">
    <property type="component" value="Unassembled WGS sequence"/>
</dbReference>
<feature type="region of interest" description="Disordered" evidence="1">
    <location>
        <begin position="514"/>
        <end position="533"/>
    </location>
</feature>
<accession>A0ABR4JD89</accession>
<dbReference type="EMBL" id="JBFXLR010000090">
    <property type="protein sequence ID" value="KAL2837975.1"/>
    <property type="molecule type" value="Genomic_DNA"/>
</dbReference>
<name>A0ABR4JD89_9EURO</name>
<feature type="compositionally biased region" description="Low complexity" evidence="1">
    <location>
        <begin position="148"/>
        <end position="165"/>
    </location>
</feature>
<dbReference type="RefSeq" id="XP_070892773.1">
    <property type="nucleotide sequence ID" value="XM_071047286.1"/>
</dbReference>
<organism evidence="2 3">
    <name type="scientific">Aspergillus pseudodeflectus</name>
    <dbReference type="NCBI Taxonomy" id="176178"/>
    <lineage>
        <taxon>Eukaryota</taxon>
        <taxon>Fungi</taxon>
        <taxon>Dikarya</taxon>
        <taxon>Ascomycota</taxon>
        <taxon>Pezizomycotina</taxon>
        <taxon>Eurotiomycetes</taxon>
        <taxon>Eurotiomycetidae</taxon>
        <taxon>Eurotiales</taxon>
        <taxon>Aspergillaceae</taxon>
        <taxon>Aspergillus</taxon>
        <taxon>Aspergillus subgen. Nidulantes</taxon>
    </lineage>
</organism>
<dbReference type="GeneID" id="98162450"/>
<feature type="compositionally biased region" description="Gly residues" evidence="1">
    <location>
        <begin position="514"/>
        <end position="527"/>
    </location>
</feature>
<proteinExistence type="predicted"/>
<comment type="caution">
    <text evidence="2">The sequence shown here is derived from an EMBL/GenBank/DDBJ whole genome shotgun (WGS) entry which is preliminary data.</text>
</comment>
<sequence>MRFAHALSGYTAFSCFTLLIWALLTVRAAVGISKVYSATIRDAPQSTRSWKIRFPRNSPDLVPRDPAPALTTTYTVDQTTVIIIDPGASTTTPSGGGALPDPETGTITSSSEGTFLTTTGSGGEAETSALGSPPSGVETSAATATEQSPAPATTTTDSPETATSPVITSGAQSTGATETEPPQTSTAPASMEDPDPGTNILPTSASATGTGPGPMQSSSSSEPEQTTTTTTTTTTTPGSVPGSSTQSTTPPAQALSSPAPEAQGPSTATDGLPLTASETATGNEPTQPISSPLPQPPGTSTEIGPPSGTQTNADSPLGSPDTTLQNGGSTGGPPLPNTPTDPLGGPGLPPTPTSSGTETISGIIGETLSNPPGVESPSSPNGGMVSGADTLGTVGSGPPTTSEAGGDLVSPIPSITSIFITTVLESGTPTETLVTVITPAPNTSTLSPLIPESEVVSSVTVISSMISGTILPLIEAWEDDPTANRDDTLNSLHDLESEIDGFIIALGGGGNTAGGGGPGGGGGGGSGSPRCGGNKRKRSIFDFASDIFDAAINAMRCIADTAKDITDNINANLPKPVPALRDELTNMLDGFGTGSNNNDDPPSDDHHSDDENDSNDENSDDGDDNEDEDDENASITSIMPSNNPTSTETTETTSTCSETTALQVTITCKTKYLTHASTITKTERCAPSTTVTVNGCSVTPTTTTITKVATCTPKTTSCLKTTAPQVTVVCRPRYETREGAVTTTTTCLPSTTRIATGCSVTPSTTTVTQGATCRPTTRTTTRPTTLSTTVKPQPTSTTTTIATTSETTTKPVTTTPPTTTTTTTTTSATAAATATATVNHAILPLFPTRTPLNKDDKDPDPLCFRDINADGRYGKFSATLAGELITNVCNVSPNRIFSSHTREHISVSADGEVKAWIRWAEDQSGCQPRIDFPVSDNCAASFISLQLNCDLWAEGADESPGMFGGGFISDSQWGCLEFGIVRDSRD</sequence>
<feature type="compositionally biased region" description="Low complexity" evidence="1">
    <location>
        <begin position="353"/>
        <end position="368"/>
    </location>
</feature>
<feature type="region of interest" description="Disordered" evidence="1">
    <location>
        <begin position="86"/>
        <end position="409"/>
    </location>
</feature>
<feature type="compositionally biased region" description="Low complexity" evidence="1">
    <location>
        <begin position="645"/>
        <end position="656"/>
    </location>
</feature>
<feature type="compositionally biased region" description="Polar residues" evidence="1">
    <location>
        <begin position="298"/>
        <end position="326"/>
    </location>
</feature>
<feature type="compositionally biased region" description="Low complexity" evidence="1">
    <location>
        <begin position="103"/>
        <end position="129"/>
    </location>
</feature>
<reference evidence="2 3" key="1">
    <citation type="submission" date="2024-07" db="EMBL/GenBank/DDBJ databases">
        <title>Section-level genome sequencing and comparative genomics of Aspergillus sections Usti and Cavernicolus.</title>
        <authorList>
            <consortium name="Lawrence Berkeley National Laboratory"/>
            <person name="Nybo J.L."/>
            <person name="Vesth T.C."/>
            <person name="Theobald S."/>
            <person name="Frisvad J.C."/>
            <person name="Larsen T.O."/>
            <person name="Kjaerboelling I."/>
            <person name="Rothschild-Mancinelli K."/>
            <person name="Lyhne E.K."/>
            <person name="Kogle M.E."/>
            <person name="Barry K."/>
            <person name="Clum A."/>
            <person name="Na H."/>
            <person name="Ledsgaard L."/>
            <person name="Lin J."/>
            <person name="Lipzen A."/>
            <person name="Kuo A."/>
            <person name="Riley R."/>
            <person name="Mondo S."/>
            <person name="LaButti K."/>
            <person name="Haridas S."/>
            <person name="Pangalinan J."/>
            <person name="Salamov A.A."/>
            <person name="Simmons B.A."/>
            <person name="Magnuson J.K."/>
            <person name="Chen J."/>
            <person name="Drula E."/>
            <person name="Henrissat B."/>
            <person name="Wiebenga A."/>
            <person name="Lubbers R.J."/>
            <person name="Gomes A.C."/>
            <person name="Macurrencykelacurrency M.R."/>
            <person name="Stajich J."/>
            <person name="Grigoriev I.V."/>
            <person name="Mortensen U.H."/>
            <person name="De vries R.P."/>
            <person name="Baker S.E."/>
            <person name="Andersen M.R."/>
        </authorList>
    </citation>
    <scope>NUCLEOTIDE SEQUENCE [LARGE SCALE GENOMIC DNA]</scope>
    <source>
        <strain evidence="2 3">CBS 756.74</strain>
    </source>
</reference>
<evidence type="ECO:0000313" key="3">
    <source>
        <dbReference type="Proteomes" id="UP001610444"/>
    </source>
</evidence>
<protein>
    <submittedName>
        <fullName evidence="2">Uncharacterized protein</fullName>
    </submittedName>
</protein>
<feature type="compositionally biased region" description="Low complexity" evidence="1">
    <location>
        <begin position="772"/>
        <end position="825"/>
    </location>
</feature>
<feature type="region of interest" description="Disordered" evidence="1">
    <location>
        <begin position="769"/>
        <end position="825"/>
    </location>
</feature>
<feature type="compositionally biased region" description="Polar residues" evidence="1">
    <location>
        <begin position="137"/>
        <end position="147"/>
    </location>
</feature>
<evidence type="ECO:0000256" key="1">
    <source>
        <dbReference type="SAM" id="MobiDB-lite"/>
    </source>
</evidence>
<evidence type="ECO:0000313" key="2">
    <source>
        <dbReference type="EMBL" id="KAL2837975.1"/>
    </source>
</evidence>
<feature type="compositionally biased region" description="Polar residues" evidence="1">
    <location>
        <begin position="166"/>
        <end position="188"/>
    </location>
</feature>